<gene>
    <name evidence="3" type="ORF">OCU04_003921</name>
</gene>
<sequence length="218" mass="24340">MSSRSDIVKPSASKPSSSSSKPSSSKPSSSRPKSSVPATRKIEPKDYDLLVDTIRVTVHTTGKFFDSDTRSGNHASIYLLASNGASVRLNMTKLTADAKRGTYQLTYCRYQHTNSSLIDFDLKATSRGLKVKHVLELIEERKRDKYKLARSGLGCRFWVQTIIKDLQEMKFISSSSEVSAADAVEGLRYSYSKGKRPELDEVDPGSFGTSWDKRSERR</sequence>
<evidence type="ECO:0000313" key="4">
    <source>
        <dbReference type="Proteomes" id="UP001152300"/>
    </source>
</evidence>
<proteinExistence type="predicted"/>
<comment type="caution">
    <text evidence="3">The sequence shown here is derived from an EMBL/GenBank/DDBJ whole genome shotgun (WGS) entry which is preliminary data.</text>
</comment>
<name>A0A9X0DM93_9HELO</name>
<protein>
    <recommendedName>
        <fullName evidence="2">DUF7770 domain-containing protein</fullName>
    </recommendedName>
</protein>
<evidence type="ECO:0000256" key="1">
    <source>
        <dbReference type="SAM" id="MobiDB-lite"/>
    </source>
</evidence>
<dbReference type="Proteomes" id="UP001152300">
    <property type="component" value="Unassembled WGS sequence"/>
</dbReference>
<keyword evidence="4" id="KW-1185">Reference proteome</keyword>
<organism evidence="3 4">
    <name type="scientific">Sclerotinia nivalis</name>
    <dbReference type="NCBI Taxonomy" id="352851"/>
    <lineage>
        <taxon>Eukaryota</taxon>
        <taxon>Fungi</taxon>
        <taxon>Dikarya</taxon>
        <taxon>Ascomycota</taxon>
        <taxon>Pezizomycotina</taxon>
        <taxon>Leotiomycetes</taxon>
        <taxon>Helotiales</taxon>
        <taxon>Sclerotiniaceae</taxon>
        <taxon>Sclerotinia</taxon>
    </lineage>
</organism>
<dbReference type="AlphaFoldDB" id="A0A9X0DM93"/>
<reference evidence="3" key="1">
    <citation type="submission" date="2022-11" db="EMBL/GenBank/DDBJ databases">
        <title>Genome Resource of Sclerotinia nivalis Strain SnTB1, a Plant Pathogen Isolated from American Ginseng.</title>
        <authorList>
            <person name="Fan S."/>
        </authorList>
    </citation>
    <scope>NUCLEOTIDE SEQUENCE</scope>
    <source>
        <strain evidence="3">SnTB1</strain>
    </source>
</reference>
<evidence type="ECO:0000313" key="3">
    <source>
        <dbReference type="EMBL" id="KAJ8068359.1"/>
    </source>
</evidence>
<accession>A0A9X0DM93</accession>
<dbReference type="EMBL" id="JAPEIS010000003">
    <property type="protein sequence ID" value="KAJ8068359.1"/>
    <property type="molecule type" value="Genomic_DNA"/>
</dbReference>
<dbReference type="Pfam" id="PF24968">
    <property type="entry name" value="DUF7770"/>
    <property type="match status" value="1"/>
</dbReference>
<feature type="region of interest" description="Disordered" evidence="1">
    <location>
        <begin position="195"/>
        <end position="218"/>
    </location>
</feature>
<feature type="domain" description="DUF7770" evidence="2">
    <location>
        <begin position="54"/>
        <end position="207"/>
    </location>
</feature>
<feature type="compositionally biased region" description="Low complexity" evidence="1">
    <location>
        <begin position="9"/>
        <end position="35"/>
    </location>
</feature>
<evidence type="ECO:0000259" key="2">
    <source>
        <dbReference type="Pfam" id="PF24968"/>
    </source>
</evidence>
<feature type="region of interest" description="Disordered" evidence="1">
    <location>
        <begin position="1"/>
        <end position="41"/>
    </location>
</feature>
<dbReference type="OrthoDB" id="3527137at2759"/>
<dbReference type="InterPro" id="IPR056672">
    <property type="entry name" value="DUF7770"/>
</dbReference>